<reference evidence="7" key="1">
    <citation type="journal article" date="2019" name="Int. J. Syst. Evol. Microbiol.">
        <title>The Global Catalogue of Microorganisms (GCM) 10K type strain sequencing project: providing services to taxonomists for standard genome sequencing and annotation.</title>
        <authorList>
            <consortium name="The Broad Institute Genomics Platform"/>
            <consortium name="The Broad Institute Genome Sequencing Center for Infectious Disease"/>
            <person name="Wu L."/>
            <person name="Ma J."/>
        </authorList>
    </citation>
    <scope>NUCLEOTIDE SEQUENCE [LARGE SCALE GENOMIC DNA]</scope>
    <source>
        <strain evidence="7">KCTC 23314</strain>
    </source>
</reference>
<keyword evidence="3" id="KW-0175">Coiled coil</keyword>
<evidence type="ECO:0000313" key="6">
    <source>
        <dbReference type="EMBL" id="GHD03458.1"/>
    </source>
</evidence>
<dbReference type="CDD" id="cd01949">
    <property type="entry name" value="GGDEF"/>
    <property type="match status" value="1"/>
</dbReference>
<organism evidence="6 7">
    <name type="scientific">Pseudorhodoferax aquiterrae</name>
    <dbReference type="NCBI Taxonomy" id="747304"/>
    <lineage>
        <taxon>Bacteria</taxon>
        <taxon>Pseudomonadati</taxon>
        <taxon>Pseudomonadota</taxon>
        <taxon>Betaproteobacteria</taxon>
        <taxon>Burkholderiales</taxon>
        <taxon>Comamonadaceae</taxon>
    </lineage>
</organism>
<evidence type="ECO:0000256" key="3">
    <source>
        <dbReference type="SAM" id="Coils"/>
    </source>
</evidence>
<dbReference type="NCBIfam" id="TIGR00254">
    <property type="entry name" value="GGDEF"/>
    <property type="match status" value="1"/>
</dbReference>
<dbReference type="InterPro" id="IPR043128">
    <property type="entry name" value="Rev_trsase/Diguanyl_cyclase"/>
</dbReference>
<sequence>MTNDMLMDLQPVLVNHVARTEQLQGLFLYNAAGTWIATSESRWESTLNNADRSYFSHHRSNPSGTALVGAPIISHSSSQWVVPISRRMNDAEGRFAGVVLATLSLEHLRRVLERFDVGEGALTLVVAGHFAARHPLIASDIGKSADALERVLGSANAGFGDARSPIDGIQRFYSFERGRSYPLVVIASSSHDEVLSAWRVSSWLQTLWVLLLCAALLGGVRVIRRALRQRVRAEKELREAHNALAVANARLQKMAQLDGLTGLPNRGYFDRRLARAFKQAQRDGTALALVMVDVDFFKQFNDTYGHVKGDNCLTRVAAALRAVVRRPEDFVARYGGEEMVILLRGPASRAQLRSQRRLVAPSRSWPSHMLDRRWAS</sequence>
<dbReference type="InterPro" id="IPR029787">
    <property type="entry name" value="Nucleotide_cyclase"/>
</dbReference>
<dbReference type="Proteomes" id="UP000626210">
    <property type="component" value="Unassembled WGS sequence"/>
</dbReference>
<evidence type="ECO:0000256" key="2">
    <source>
        <dbReference type="ARBA" id="ARBA00034247"/>
    </source>
</evidence>
<dbReference type="InterPro" id="IPR050469">
    <property type="entry name" value="Diguanylate_Cyclase"/>
</dbReference>
<feature type="coiled-coil region" evidence="3">
    <location>
        <begin position="223"/>
        <end position="250"/>
    </location>
</feature>
<dbReference type="EC" id="2.7.7.65" evidence="1"/>
<evidence type="ECO:0000313" key="7">
    <source>
        <dbReference type="Proteomes" id="UP000626210"/>
    </source>
</evidence>
<keyword evidence="4" id="KW-1133">Transmembrane helix</keyword>
<dbReference type="Gene3D" id="3.30.70.270">
    <property type="match status" value="1"/>
</dbReference>
<name>A0ABQ3GH54_9BURK</name>
<dbReference type="Pfam" id="PF00990">
    <property type="entry name" value="GGDEF"/>
    <property type="match status" value="1"/>
</dbReference>
<dbReference type="Gene3D" id="3.30.450.20">
    <property type="entry name" value="PAS domain"/>
    <property type="match status" value="2"/>
</dbReference>
<dbReference type="SUPFAM" id="SSF55073">
    <property type="entry name" value="Nucleotide cyclase"/>
    <property type="match status" value="1"/>
</dbReference>
<dbReference type="PROSITE" id="PS50887">
    <property type="entry name" value="GGDEF"/>
    <property type="match status" value="1"/>
</dbReference>
<dbReference type="InterPro" id="IPR054327">
    <property type="entry name" value="His-kinase-like_sensor"/>
</dbReference>
<comment type="catalytic activity">
    <reaction evidence="2">
        <text>2 GTP = 3',3'-c-di-GMP + 2 diphosphate</text>
        <dbReference type="Rhea" id="RHEA:24898"/>
        <dbReference type="ChEBI" id="CHEBI:33019"/>
        <dbReference type="ChEBI" id="CHEBI:37565"/>
        <dbReference type="ChEBI" id="CHEBI:58805"/>
        <dbReference type="EC" id="2.7.7.65"/>
    </reaction>
</comment>
<keyword evidence="7" id="KW-1185">Reference proteome</keyword>
<dbReference type="EMBL" id="BMYK01000044">
    <property type="protein sequence ID" value="GHD03458.1"/>
    <property type="molecule type" value="Genomic_DNA"/>
</dbReference>
<dbReference type="SMART" id="SM00267">
    <property type="entry name" value="GGDEF"/>
    <property type="match status" value="1"/>
</dbReference>
<proteinExistence type="predicted"/>
<dbReference type="PANTHER" id="PTHR45138:SF9">
    <property type="entry name" value="DIGUANYLATE CYCLASE DGCM-RELATED"/>
    <property type="match status" value="1"/>
</dbReference>
<accession>A0ABQ3GH54</accession>
<evidence type="ECO:0000256" key="4">
    <source>
        <dbReference type="SAM" id="Phobius"/>
    </source>
</evidence>
<keyword evidence="4" id="KW-0472">Membrane</keyword>
<dbReference type="Pfam" id="PF22588">
    <property type="entry name" value="dCache_1_like"/>
    <property type="match status" value="1"/>
</dbReference>
<gene>
    <name evidence="6" type="ORF">GCM10007320_63550</name>
</gene>
<comment type="caution">
    <text evidence="6">The sequence shown here is derived from an EMBL/GenBank/DDBJ whole genome shotgun (WGS) entry which is preliminary data.</text>
</comment>
<feature type="domain" description="GGDEF" evidence="5">
    <location>
        <begin position="285"/>
        <end position="376"/>
    </location>
</feature>
<keyword evidence="4" id="KW-0812">Transmembrane</keyword>
<feature type="transmembrane region" description="Helical" evidence="4">
    <location>
        <begin position="203"/>
        <end position="223"/>
    </location>
</feature>
<evidence type="ECO:0000256" key="1">
    <source>
        <dbReference type="ARBA" id="ARBA00012528"/>
    </source>
</evidence>
<dbReference type="CDD" id="cd12914">
    <property type="entry name" value="PDC1_DGC_like"/>
    <property type="match status" value="1"/>
</dbReference>
<protein>
    <recommendedName>
        <fullName evidence="1">diguanylate cyclase</fullName>
        <ecNumber evidence="1">2.7.7.65</ecNumber>
    </recommendedName>
</protein>
<dbReference type="InterPro" id="IPR000160">
    <property type="entry name" value="GGDEF_dom"/>
</dbReference>
<dbReference type="PANTHER" id="PTHR45138">
    <property type="entry name" value="REGULATORY COMPONENTS OF SENSORY TRANSDUCTION SYSTEM"/>
    <property type="match status" value="1"/>
</dbReference>
<evidence type="ECO:0000259" key="5">
    <source>
        <dbReference type="PROSITE" id="PS50887"/>
    </source>
</evidence>
<dbReference type="CDD" id="cd12915">
    <property type="entry name" value="PDC2_DGC_like"/>
    <property type="match status" value="1"/>
</dbReference>